<dbReference type="InterPro" id="IPR006139">
    <property type="entry name" value="D-isomer_2_OHA_DH_cat_dom"/>
</dbReference>
<evidence type="ECO:0000313" key="8">
    <source>
        <dbReference type="Proteomes" id="UP000077469"/>
    </source>
</evidence>
<gene>
    <name evidence="7" type="ORF">AJ81_02985</name>
</gene>
<name>A0A0X1KPV9_9THEM</name>
<sequence length="303" mass="33162">MIRVHVNDPLEKEAMEVLKSKPQLEVTCEHLDKDKLLAVMPEIEVLIVRSATKVTSELIEKGTKLRLICRAGVGLDNIDVEAAQKRGIKVLNTPGASAISVAELTFGLMLSAARHIARGTMDLKNGLWTKKELEGVELFNKTLGIIGLGTIGKEVAKRAIAFGMSVVAYDPYVKHFEGVKLTNLDELYAVSDFITLHVPLTKETKHLINADTIAKMKDGVIIVNASRGGVIDEAALYDALVARKVYAAALDVFEVEPPNDELRKKLLQLPNVVATPHIGASTIEAQSRVAKELLQKLFEELKI</sequence>
<protein>
    <submittedName>
        <fullName evidence="7">2-hydroxyacid dehydrogenase</fullName>
    </submittedName>
</protein>
<accession>A0A0X1KPV9</accession>
<dbReference type="PROSITE" id="PS00670">
    <property type="entry name" value="D_2_HYDROXYACID_DH_2"/>
    <property type="match status" value="1"/>
</dbReference>
<dbReference type="KEGG" id="phy:AJ81_02985"/>
<dbReference type="GO" id="GO:0016616">
    <property type="term" value="F:oxidoreductase activity, acting on the CH-OH group of donors, NAD or NADP as acceptor"/>
    <property type="evidence" value="ECO:0007669"/>
    <property type="project" value="InterPro"/>
</dbReference>
<dbReference type="OrthoDB" id="9786364at2"/>
<dbReference type="InterPro" id="IPR006140">
    <property type="entry name" value="D-isomer_DH_NAD-bd"/>
</dbReference>
<dbReference type="InterPro" id="IPR036291">
    <property type="entry name" value="NAD(P)-bd_dom_sf"/>
</dbReference>
<evidence type="ECO:0000256" key="3">
    <source>
        <dbReference type="ARBA" id="ARBA00023027"/>
    </source>
</evidence>
<dbReference type="InterPro" id="IPR029753">
    <property type="entry name" value="D-isomer_DH_CS"/>
</dbReference>
<evidence type="ECO:0000259" key="6">
    <source>
        <dbReference type="Pfam" id="PF02826"/>
    </source>
</evidence>
<dbReference type="AlphaFoldDB" id="A0A0X1KPV9"/>
<keyword evidence="2 4" id="KW-0560">Oxidoreductase</keyword>
<dbReference type="STRING" id="1123384.AJ81_02985"/>
<dbReference type="FunFam" id="3.40.50.720:FF:000021">
    <property type="entry name" value="D-3-phosphoglycerate dehydrogenase"/>
    <property type="match status" value="1"/>
</dbReference>
<evidence type="ECO:0000313" key="7">
    <source>
        <dbReference type="EMBL" id="AJC73345.1"/>
    </source>
</evidence>
<dbReference type="SUPFAM" id="SSF51735">
    <property type="entry name" value="NAD(P)-binding Rossmann-fold domains"/>
    <property type="match status" value="1"/>
</dbReference>
<feature type="domain" description="D-isomer specific 2-hydroxyacid dehydrogenase NAD-binding" evidence="6">
    <location>
        <begin position="106"/>
        <end position="279"/>
    </location>
</feature>
<evidence type="ECO:0000256" key="1">
    <source>
        <dbReference type="ARBA" id="ARBA00005854"/>
    </source>
</evidence>
<dbReference type="CDD" id="cd05303">
    <property type="entry name" value="PGDH_2"/>
    <property type="match status" value="1"/>
</dbReference>
<organism evidence="7 8">
    <name type="scientific">Pseudothermotoga hypogea DSM 11164 = NBRC 106472</name>
    <dbReference type="NCBI Taxonomy" id="1123384"/>
    <lineage>
        <taxon>Bacteria</taxon>
        <taxon>Thermotogati</taxon>
        <taxon>Thermotogota</taxon>
        <taxon>Thermotogae</taxon>
        <taxon>Thermotogales</taxon>
        <taxon>Thermotogaceae</taxon>
        <taxon>Pseudothermotoga</taxon>
    </lineage>
</organism>
<dbReference type="PaxDb" id="1123384-AJ81_02985"/>
<keyword evidence="8" id="KW-1185">Reference proteome</keyword>
<dbReference type="PANTHER" id="PTHR42938:SF47">
    <property type="entry name" value="HYDROXYPYRUVATE REDUCTASE"/>
    <property type="match status" value="1"/>
</dbReference>
<dbReference type="Proteomes" id="UP000077469">
    <property type="component" value="Chromosome"/>
</dbReference>
<dbReference type="GO" id="GO:0051287">
    <property type="term" value="F:NAD binding"/>
    <property type="evidence" value="ECO:0007669"/>
    <property type="project" value="InterPro"/>
</dbReference>
<evidence type="ECO:0000256" key="2">
    <source>
        <dbReference type="ARBA" id="ARBA00023002"/>
    </source>
</evidence>
<evidence type="ECO:0000259" key="5">
    <source>
        <dbReference type="Pfam" id="PF00389"/>
    </source>
</evidence>
<dbReference type="Gene3D" id="3.40.50.720">
    <property type="entry name" value="NAD(P)-binding Rossmann-like Domain"/>
    <property type="match status" value="2"/>
</dbReference>
<dbReference type="RefSeq" id="WP_031503933.1">
    <property type="nucleotide sequence ID" value="NC_022795.1"/>
</dbReference>
<dbReference type="PROSITE" id="PS00671">
    <property type="entry name" value="D_2_HYDROXYACID_DH_3"/>
    <property type="match status" value="1"/>
</dbReference>
<dbReference type="Pfam" id="PF00389">
    <property type="entry name" value="2-Hacid_dh"/>
    <property type="match status" value="1"/>
</dbReference>
<dbReference type="Pfam" id="PF02826">
    <property type="entry name" value="2-Hacid_dh_C"/>
    <property type="match status" value="1"/>
</dbReference>
<dbReference type="SUPFAM" id="SSF52283">
    <property type="entry name" value="Formate/glycerate dehydrogenase catalytic domain-like"/>
    <property type="match status" value="1"/>
</dbReference>
<dbReference type="PATRIC" id="fig|1123384.7.peg.585"/>
<comment type="similarity">
    <text evidence="1 4">Belongs to the D-isomer specific 2-hydroxyacid dehydrogenase family.</text>
</comment>
<dbReference type="PANTHER" id="PTHR42938">
    <property type="entry name" value="FORMATE DEHYDROGENASE 1"/>
    <property type="match status" value="1"/>
</dbReference>
<reference evidence="7 8" key="1">
    <citation type="submission" date="2014-01" db="EMBL/GenBank/DDBJ databases">
        <title>Genome sequencing of Thermotog hypogea.</title>
        <authorList>
            <person name="Zhang X."/>
            <person name="Alvare G."/>
            <person name="Fristensky B."/>
            <person name="Chen L."/>
            <person name="Suen T."/>
            <person name="Chen Q."/>
            <person name="Ma K."/>
        </authorList>
    </citation>
    <scope>NUCLEOTIDE SEQUENCE [LARGE SCALE GENOMIC DNA]</scope>
    <source>
        <strain evidence="7 8">DSM 11164</strain>
    </source>
</reference>
<proteinExistence type="inferred from homology"/>
<keyword evidence="3" id="KW-0520">NAD</keyword>
<feature type="domain" description="D-isomer specific 2-hydroxyacid dehydrogenase catalytic" evidence="5">
    <location>
        <begin position="6"/>
        <end position="297"/>
    </location>
</feature>
<evidence type="ECO:0000256" key="4">
    <source>
        <dbReference type="RuleBase" id="RU003719"/>
    </source>
</evidence>
<dbReference type="EMBL" id="CP007141">
    <property type="protein sequence ID" value="AJC73345.1"/>
    <property type="molecule type" value="Genomic_DNA"/>
</dbReference>